<dbReference type="PANTHER" id="PTHR19970">
    <property type="entry name" value="RIBOSOMAL PROTEIN L39E"/>
    <property type="match status" value="1"/>
</dbReference>
<dbReference type="AlphaFoldDB" id="A0A452DRS2"/>
<keyword evidence="10" id="KW-1185">Reference proteome</keyword>
<dbReference type="GeneTree" id="ENSGT00390000014814"/>
<accession>A0A452DRS2</accession>
<keyword evidence="3" id="KW-0687">Ribonucleoprotein</keyword>
<evidence type="ECO:0000313" key="11">
    <source>
        <dbReference type="Proteomes" id="UP000694566"/>
    </source>
</evidence>
<evidence type="ECO:0000313" key="9">
    <source>
        <dbReference type="Ensembl" id="ENSCHIP00010027969.1"/>
    </source>
</evidence>
<evidence type="ECO:0000256" key="3">
    <source>
        <dbReference type="ARBA" id="ARBA00023274"/>
    </source>
</evidence>
<evidence type="ECO:0000313" key="8">
    <source>
        <dbReference type="Ensembl" id="ENSCHIP00000002433.1"/>
    </source>
</evidence>
<dbReference type="GO" id="GO:0003735">
    <property type="term" value="F:structural constituent of ribosome"/>
    <property type="evidence" value="ECO:0007669"/>
    <property type="project" value="InterPro"/>
</dbReference>
<evidence type="ECO:0000256" key="5">
    <source>
        <dbReference type="ARBA" id="ARBA00035339"/>
    </source>
</evidence>
<reference evidence="9 11" key="2">
    <citation type="submission" date="2019-03" db="EMBL/GenBank/DDBJ databases">
        <title>Genome sequencing and reference-guided assembly of Black Bengal Goat (Capra hircus).</title>
        <authorList>
            <person name="Siddiki A.Z."/>
            <person name="Baten A."/>
            <person name="Billah M."/>
            <person name="Alam M.A.U."/>
            <person name="Shawrob K.S.M."/>
            <person name="Saha S."/>
            <person name="Chowdhury M."/>
            <person name="Rahman A.H."/>
            <person name="Stear M."/>
            <person name="Miah G."/>
            <person name="Das G.B."/>
            <person name="Hossain M.M."/>
            <person name="Kumkum M."/>
            <person name="Islam M.S."/>
            <person name="Mollah A.M."/>
            <person name="Ahsan A."/>
            <person name="Tusar F."/>
            <person name="Khan M.K.I."/>
        </authorList>
    </citation>
    <scope>NUCLEOTIDE SEQUENCE [LARGE SCALE GENOMIC DNA]</scope>
</reference>
<name>A0A452DRS2_CAPHI</name>
<comment type="subunit">
    <text evidence="7">Component of the large ribosomal subunit. Interacts with IMPACT.</text>
</comment>
<reference evidence="8" key="3">
    <citation type="submission" date="2025-05" db="UniProtKB">
        <authorList>
            <consortium name="Ensembl"/>
        </authorList>
    </citation>
    <scope>IDENTIFICATION</scope>
</reference>
<evidence type="ECO:0000256" key="1">
    <source>
        <dbReference type="ARBA" id="ARBA00009339"/>
    </source>
</evidence>
<dbReference type="SUPFAM" id="SSF48662">
    <property type="entry name" value="Ribosomal protein L39e"/>
    <property type="match status" value="1"/>
</dbReference>
<keyword evidence="2" id="KW-0689">Ribosomal protein</keyword>
<evidence type="ECO:0000256" key="7">
    <source>
        <dbReference type="ARBA" id="ARBA00046440"/>
    </source>
</evidence>
<dbReference type="Gene3D" id="1.10.1620.10">
    <property type="entry name" value="Ribosomal protein L39e"/>
    <property type="match status" value="1"/>
</dbReference>
<dbReference type="Ensembl" id="ENSCHIT00010039482.1">
    <property type="protein sequence ID" value="ENSCHIP00010027969.1"/>
    <property type="gene ID" value="ENSCHIG00010020858.1"/>
</dbReference>
<dbReference type="Bgee" id="ENSCHIG00000005668">
    <property type="expression patterns" value="Expressed in spleen and 14 other cell types or tissues"/>
</dbReference>
<dbReference type="PANTHER" id="PTHR19970:SF0">
    <property type="entry name" value="LARGE RIBOSOMAL SUBUNIT PROTEIN EL39"/>
    <property type="match status" value="1"/>
</dbReference>
<dbReference type="FunFam" id="1.10.1620.10:FF:000001">
    <property type="entry name" value="60S ribosomal protein-like L39"/>
    <property type="match status" value="1"/>
</dbReference>
<evidence type="ECO:0000256" key="4">
    <source>
        <dbReference type="ARBA" id="ARBA00035234"/>
    </source>
</evidence>
<dbReference type="Proteomes" id="UP000291000">
    <property type="component" value="Chromosome 15"/>
</dbReference>
<dbReference type="EMBL" id="LWLT01000015">
    <property type="status" value="NOT_ANNOTATED_CDS"/>
    <property type="molecule type" value="Genomic_DNA"/>
</dbReference>
<sequence>MSSHKTFRVKQFLAKKQKQNYPIPQWIRTKTSKIRDNSKRRHCRKTKLGL</sequence>
<proteinExistence type="inferred from homology"/>
<dbReference type="GO" id="GO:0006412">
    <property type="term" value="P:translation"/>
    <property type="evidence" value="ECO:0007669"/>
    <property type="project" value="InterPro"/>
</dbReference>
<dbReference type="OMA" id="PWIRMKT"/>
<evidence type="ECO:0000256" key="2">
    <source>
        <dbReference type="ARBA" id="ARBA00022980"/>
    </source>
</evidence>
<dbReference type="InterPro" id="IPR023626">
    <property type="entry name" value="Ribosomal_eL39_dom_sf"/>
</dbReference>
<organism evidence="8 10">
    <name type="scientific">Capra hircus</name>
    <name type="common">Goat</name>
    <dbReference type="NCBI Taxonomy" id="9925"/>
    <lineage>
        <taxon>Eukaryota</taxon>
        <taxon>Metazoa</taxon>
        <taxon>Chordata</taxon>
        <taxon>Craniata</taxon>
        <taxon>Vertebrata</taxon>
        <taxon>Euteleostomi</taxon>
        <taxon>Mammalia</taxon>
        <taxon>Eutheria</taxon>
        <taxon>Laurasiatheria</taxon>
        <taxon>Artiodactyla</taxon>
        <taxon>Ruminantia</taxon>
        <taxon>Pecora</taxon>
        <taxon>Bovidae</taxon>
        <taxon>Caprinae</taxon>
        <taxon>Capra</taxon>
    </lineage>
</organism>
<comment type="similarity">
    <text evidence="1">Belongs to the eukaryotic ribosomal protein eL39 family.</text>
</comment>
<evidence type="ECO:0000313" key="10">
    <source>
        <dbReference type="Proteomes" id="UP000291000"/>
    </source>
</evidence>
<dbReference type="InterPro" id="IPR000077">
    <property type="entry name" value="Ribosomal_eL39"/>
</dbReference>
<dbReference type="STRING" id="9925.ENSCHIP00000002433"/>
<evidence type="ECO:0000256" key="6">
    <source>
        <dbReference type="ARBA" id="ARBA00046244"/>
    </source>
</evidence>
<protein>
    <recommendedName>
        <fullName evidence="4">Large ribosomal subunit protein eL39</fullName>
    </recommendedName>
    <alternativeName>
        <fullName evidence="5">60S ribosomal protein L39</fullName>
    </alternativeName>
</protein>
<comment type="function">
    <text evidence="6">RNA-binding component of the large ribosomal subunit. The ribosome is a large ribonucleoprotein complex responsible for the synthesis of proteins in the cell.</text>
</comment>
<dbReference type="Ensembl" id="ENSCHIT00000007643.1">
    <property type="protein sequence ID" value="ENSCHIP00000002433.1"/>
    <property type="gene ID" value="ENSCHIG00000005668.1"/>
</dbReference>
<reference evidence="8 10" key="1">
    <citation type="submission" date="2016-04" db="EMBL/GenBank/DDBJ databases">
        <title>Polished mammalian reference genomes with single-molecule sequencing and chromosome conformation capture applied to the Capra hircus genome.</title>
        <authorList>
            <person name="Bickhart D.M."/>
            <person name="Koren S."/>
            <person name="Rosen B."/>
            <person name="Hastie A."/>
            <person name="Liachko I."/>
            <person name="Sullivan S.T."/>
            <person name="Burton J."/>
            <person name="Sayre B.L."/>
            <person name="Huson H.J."/>
            <person name="Lee J."/>
            <person name="Lam E."/>
            <person name="Kelley C.M."/>
            <person name="Hutchison J.L."/>
            <person name="Zhou Y."/>
            <person name="Sun J."/>
            <person name="Crisa A."/>
            <person name="Schwartz J.C."/>
            <person name="Hammond J.A."/>
            <person name="Schroeder S.G."/>
            <person name="Liu G.E."/>
            <person name="Dunham M."/>
            <person name="Shendure J."/>
            <person name="Sonstegard T.S."/>
            <person name="Phillippy A.M."/>
            <person name="Van Tassell C.P."/>
            <person name="Smith T.P."/>
        </authorList>
    </citation>
    <scope>NUCLEOTIDE SEQUENCE [LARGE SCALE GENOMIC DNA]</scope>
</reference>
<dbReference type="Pfam" id="PF00832">
    <property type="entry name" value="Ribosomal_L39"/>
    <property type="match status" value="1"/>
</dbReference>
<dbReference type="GO" id="GO:0022625">
    <property type="term" value="C:cytosolic large ribosomal subunit"/>
    <property type="evidence" value="ECO:0007669"/>
    <property type="project" value="TreeGrafter"/>
</dbReference>